<protein>
    <submittedName>
        <fullName evidence="2">Glutamate dehydrogenase</fullName>
    </submittedName>
</protein>
<dbReference type="EMBL" id="QGNW01000014">
    <property type="protein sequence ID" value="RVX17110.1"/>
    <property type="molecule type" value="Genomic_DNA"/>
</dbReference>
<sequence length="181" mass="20633">MWLITTMTRDYSKTYARSKYYDEAKPWSERCDVAFPCASQNEIDQSDAINLVNSGCRILIEANVLIAPAMAAGAGGSQLMGGKGGRRLLGPYVYMTVSKLGVGSLMQYGAHPQGGWHGQKVEEGVSMAPSCLFWFVWWERNRRIFDWEELNDHKLKEAFIRSLMEWSRTYWEGLCFSVGFY</sequence>
<dbReference type="AlphaFoldDB" id="A0A438K7C9"/>
<dbReference type="PANTHER" id="PTHR43571:SF1">
    <property type="entry name" value="NADP-SPECIFIC GLUTAMATE DEHYDROGENASE 1-RELATED"/>
    <property type="match status" value="1"/>
</dbReference>
<reference evidence="2 3" key="1">
    <citation type="journal article" date="2018" name="PLoS Genet.">
        <title>Population sequencing reveals clonal diversity and ancestral inbreeding in the grapevine cultivar Chardonnay.</title>
        <authorList>
            <person name="Roach M.J."/>
            <person name="Johnson D.L."/>
            <person name="Bohlmann J."/>
            <person name="van Vuuren H.J."/>
            <person name="Jones S.J."/>
            <person name="Pretorius I.S."/>
            <person name="Schmidt S.A."/>
            <person name="Borneman A.R."/>
        </authorList>
    </citation>
    <scope>NUCLEOTIDE SEQUENCE [LARGE SCALE GENOMIC DNA]</scope>
    <source>
        <strain evidence="3">cv. Chardonnay</strain>
        <tissue evidence="2">Leaf</tissue>
    </source>
</reference>
<dbReference type="InterPro" id="IPR006096">
    <property type="entry name" value="Glu/Leu/Phe/Val/Trp_DH_C"/>
</dbReference>
<evidence type="ECO:0000313" key="3">
    <source>
        <dbReference type="Proteomes" id="UP000288805"/>
    </source>
</evidence>
<dbReference type="InterPro" id="IPR050724">
    <property type="entry name" value="Glu_Leu_Phe_Val_DH"/>
</dbReference>
<evidence type="ECO:0000259" key="1">
    <source>
        <dbReference type="Pfam" id="PF00208"/>
    </source>
</evidence>
<dbReference type="SUPFAM" id="SSF51735">
    <property type="entry name" value="NAD(P)-binding Rossmann-fold domains"/>
    <property type="match status" value="1"/>
</dbReference>
<dbReference type="GO" id="GO:0006520">
    <property type="term" value="P:amino acid metabolic process"/>
    <property type="evidence" value="ECO:0007669"/>
    <property type="project" value="InterPro"/>
</dbReference>
<accession>A0A438K7C9</accession>
<dbReference type="PANTHER" id="PTHR43571">
    <property type="entry name" value="NADP-SPECIFIC GLUTAMATE DEHYDROGENASE 1-RELATED"/>
    <property type="match status" value="1"/>
</dbReference>
<dbReference type="Proteomes" id="UP000288805">
    <property type="component" value="Unassembled WGS sequence"/>
</dbReference>
<dbReference type="InterPro" id="IPR036291">
    <property type="entry name" value="NAD(P)-bd_dom_sf"/>
</dbReference>
<name>A0A438K7C9_VITVI</name>
<proteinExistence type="predicted"/>
<evidence type="ECO:0000313" key="2">
    <source>
        <dbReference type="EMBL" id="RVX17110.1"/>
    </source>
</evidence>
<organism evidence="2 3">
    <name type="scientific">Vitis vinifera</name>
    <name type="common">Grape</name>
    <dbReference type="NCBI Taxonomy" id="29760"/>
    <lineage>
        <taxon>Eukaryota</taxon>
        <taxon>Viridiplantae</taxon>
        <taxon>Streptophyta</taxon>
        <taxon>Embryophyta</taxon>
        <taxon>Tracheophyta</taxon>
        <taxon>Spermatophyta</taxon>
        <taxon>Magnoliopsida</taxon>
        <taxon>eudicotyledons</taxon>
        <taxon>Gunneridae</taxon>
        <taxon>Pentapetalae</taxon>
        <taxon>rosids</taxon>
        <taxon>Vitales</taxon>
        <taxon>Vitaceae</taxon>
        <taxon>Viteae</taxon>
        <taxon>Vitis</taxon>
    </lineage>
</organism>
<gene>
    <name evidence="2" type="primary">gdhA_1</name>
    <name evidence="2" type="ORF">CK203_003098</name>
</gene>
<feature type="domain" description="Glutamate/phenylalanine/leucine/valine/L-tryptophan dehydrogenase C-terminal" evidence="1">
    <location>
        <begin position="11"/>
        <end position="63"/>
    </location>
</feature>
<dbReference type="Gene3D" id="3.40.50.720">
    <property type="entry name" value="NAD(P)-binding Rossmann-like Domain"/>
    <property type="match status" value="1"/>
</dbReference>
<dbReference type="Pfam" id="PF00208">
    <property type="entry name" value="ELFV_dehydrog"/>
    <property type="match status" value="1"/>
</dbReference>
<dbReference type="GO" id="GO:0016491">
    <property type="term" value="F:oxidoreductase activity"/>
    <property type="evidence" value="ECO:0007669"/>
    <property type="project" value="InterPro"/>
</dbReference>
<comment type="caution">
    <text evidence="2">The sequence shown here is derived from an EMBL/GenBank/DDBJ whole genome shotgun (WGS) entry which is preliminary data.</text>
</comment>